<dbReference type="Gene3D" id="6.10.140.2220">
    <property type="match status" value="1"/>
</dbReference>
<evidence type="ECO:0000313" key="6">
    <source>
        <dbReference type="EMBL" id="RWS30990.1"/>
    </source>
</evidence>
<dbReference type="InterPro" id="IPR002893">
    <property type="entry name" value="Znf_MYND"/>
</dbReference>
<reference evidence="6 7" key="1">
    <citation type="journal article" date="2018" name="Gigascience">
        <title>Genomes of trombidid mites reveal novel predicted allergens and laterally-transferred genes associated with secondary metabolism.</title>
        <authorList>
            <person name="Dong X."/>
            <person name="Chaisiri K."/>
            <person name="Xia D."/>
            <person name="Armstrong S.D."/>
            <person name="Fang Y."/>
            <person name="Donnelly M.J."/>
            <person name="Kadowaki T."/>
            <person name="McGarry J.W."/>
            <person name="Darby A.C."/>
            <person name="Makepeace B.L."/>
        </authorList>
    </citation>
    <scope>NUCLEOTIDE SEQUENCE [LARGE SCALE GENOMIC DNA]</scope>
    <source>
        <strain evidence="6">UoL-UT</strain>
    </source>
</reference>
<dbReference type="GO" id="GO:0045202">
    <property type="term" value="C:synapse"/>
    <property type="evidence" value="ECO:0007669"/>
    <property type="project" value="TreeGrafter"/>
</dbReference>
<dbReference type="PROSITE" id="PS50865">
    <property type="entry name" value="ZF_MYND_2"/>
    <property type="match status" value="1"/>
</dbReference>
<keyword evidence="3" id="KW-0862">Zinc</keyword>
<organism evidence="6 7">
    <name type="scientific">Leptotrombidium deliense</name>
    <dbReference type="NCBI Taxonomy" id="299467"/>
    <lineage>
        <taxon>Eukaryota</taxon>
        <taxon>Metazoa</taxon>
        <taxon>Ecdysozoa</taxon>
        <taxon>Arthropoda</taxon>
        <taxon>Chelicerata</taxon>
        <taxon>Arachnida</taxon>
        <taxon>Acari</taxon>
        <taxon>Acariformes</taxon>
        <taxon>Trombidiformes</taxon>
        <taxon>Prostigmata</taxon>
        <taxon>Anystina</taxon>
        <taxon>Parasitengona</taxon>
        <taxon>Trombiculoidea</taxon>
        <taxon>Trombiculidae</taxon>
        <taxon>Leptotrombidium</taxon>
    </lineage>
</organism>
<sequence>MQRQRERQRHIELEIELKQSLKDPRLEIDRNGNGAKIYAIAYHINGKGNRCKPRYLHELIWEKHCGGIAAGFVIAHKNGITMDNRLDNLCLLSLFKHNHSQFSAKHFDSHEVTNSREKNIEQSLYWAAIQQLPSHHVVDEHYNESVNSTNRCVYDPNGDPIADEEDINNYYECHYPPCIKIEQEPREFSICGRCQQTRYCGAVCQQRDWPLHKKYCRERNRSQLISANYCFYVNKERTPER</sequence>
<feature type="domain" description="MYND-type" evidence="5">
    <location>
        <begin position="178"/>
        <end position="216"/>
    </location>
</feature>
<dbReference type="GO" id="GO:0016020">
    <property type="term" value="C:membrane"/>
    <property type="evidence" value="ECO:0007669"/>
    <property type="project" value="TreeGrafter"/>
</dbReference>
<evidence type="ECO:0000259" key="5">
    <source>
        <dbReference type="PROSITE" id="PS50865"/>
    </source>
</evidence>
<accession>A0A443SU10</accession>
<dbReference type="SUPFAM" id="SSF54060">
    <property type="entry name" value="His-Me finger endonucleases"/>
    <property type="match status" value="1"/>
</dbReference>
<dbReference type="AlphaFoldDB" id="A0A443SU10"/>
<dbReference type="SUPFAM" id="SSF144232">
    <property type="entry name" value="HIT/MYND zinc finger-like"/>
    <property type="match status" value="1"/>
</dbReference>
<keyword evidence="1" id="KW-0479">Metal-binding</keyword>
<gene>
    <name evidence="6" type="ORF">B4U80_02649</name>
</gene>
<dbReference type="OrthoDB" id="2951111at2759"/>
<dbReference type="Proteomes" id="UP000288716">
    <property type="component" value="Unassembled WGS sequence"/>
</dbReference>
<keyword evidence="7" id="KW-1185">Reference proteome</keyword>
<dbReference type="VEuPathDB" id="VectorBase:LDEU001051"/>
<evidence type="ECO:0000313" key="7">
    <source>
        <dbReference type="Proteomes" id="UP000288716"/>
    </source>
</evidence>
<dbReference type="GO" id="GO:0005737">
    <property type="term" value="C:cytoplasm"/>
    <property type="evidence" value="ECO:0007669"/>
    <property type="project" value="TreeGrafter"/>
</dbReference>
<dbReference type="Pfam" id="PF01753">
    <property type="entry name" value="zf-MYND"/>
    <property type="match status" value="1"/>
</dbReference>
<dbReference type="Pfam" id="PF13392">
    <property type="entry name" value="HNH_3"/>
    <property type="match status" value="1"/>
</dbReference>
<dbReference type="PANTHER" id="PTHR46831:SF1">
    <property type="entry name" value="ZINC FINGER MYND DOMAIN-CONTAINING PROTEIN 19"/>
    <property type="match status" value="1"/>
</dbReference>
<name>A0A443SU10_9ACAR</name>
<dbReference type="PANTHER" id="PTHR46831">
    <property type="entry name" value="ZINC FINGER MYND DOMAIN-CONTAINING PROTEIN 19"/>
    <property type="match status" value="1"/>
</dbReference>
<dbReference type="InterPro" id="IPR003615">
    <property type="entry name" value="HNH_nuc"/>
</dbReference>
<dbReference type="Gene3D" id="3.90.75.20">
    <property type="match status" value="1"/>
</dbReference>
<protein>
    <submittedName>
        <fullName evidence="6">Zinc finger MYND domain-containing protein 19-like protein</fullName>
    </submittedName>
</protein>
<dbReference type="GO" id="GO:0008270">
    <property type="term" value="F:zinc ion binding"/>
    <property type="evidence" value="ECO:0007669"/>
    <property type="project" value="UniProtKB-KW"/>
</dbReference>
<evidence type="ECO:0000256" key="2">
    <source>
        <dbReference type="ARBA" id="ARBA00022771"/>
    </source>
</evidence>
<dbReference type="STRING" id="299467.A0A443SU10"/>
<proteinExistence type="predicted"/>
<dbReference type="InterPro" id="IPR044925">
    <property type="entry name" value="His-Me_finger_sf"/>
</dbReference>
<dbReference type="InterPro" id="IPR032978">
    <property type="entry name" value="ZMYND19"/>
</dbReference>
<evidence type="ECO:0000256" key="1">
    <source>
        <dbReference type="ARBA" id="ARBA00022723"/>
    </source>
</evidence>
<evidence type="ECO:0000256" key="4">
    <source>
        <dbReference type="PROSITE-ProRule" id="PRU00134"/>
    </source>
</evidence>
<comment type="caution">
    <text evidence="6">The sequence shown here is derived from an EMBL/GenBank/DDBJ whole genome shotgun (WGS) entry which is preliminary data.</text>
</comment>
<keyword evidence="2 4" id="KW-0863">Zinc-finger</keyword>
<dbReference type="EMBL" id="NCKV01000309">
    <property type="protein sequence ID" value="RWS30990.1"/>
    <property type="molecule type" value="Genomic_DNA"/>
</dbReference>
<evidence type="ECO:0000256" key="3">
    <source>
        <dbReference type="ARBA" id="ARBA00022833"/>
    </source>
</evidence>